<dbReference type="InterPro" id="IPR015943">
    <property type="entry name" value="WD40/YVTN_repeat-like_dom_sf"/>
</dbReference>
<keyword evidence="3" id="KW-0677">Repeat</keyword>
<dbReference type="InterPro" id="IPR001680">
    <property type="entry name" value="WD40_rpt"/>
</dbReference>
<accession>A0A9P6NY27</accession>
<dbReference type="InterPro" id="IPR036322">
    <property type="entry name" value="WD40_repeat_dom_sf"/>
</dbReference>
<dbReference type="PANTHER" id="PTHR46200">
    <property type="entry name" value="GATOR COMPLEX PROTEIN WDR24"/>
    <property type="match status" value="1"/>
</dbReference>
<feature type="compositionally biased region" description="Low complexity" evidence="7">
    <location>
        <begin position="22"/>
        <end position="37"/>
    </location>
</feature>
<dbReference type="Proteomes" id="UP000886653">
    <property type="component" value="Unassembled WGS sequence"/>
</dbReference>
<dbReference type="PANTHER" id="PTHR46200:SF1">
    <property type="entry name" value="GATOR COMPLEX PROTEIN WDR24"/>
    <property type="match status" value="1"/>
</dbReference>
<dbReference type="GO" id="GO:0008270">
    <property type="term" value="F:zinc ion binding"/>
    <property type="evidence" value="ECO:0007669"/>
    <property type="project" value="UniProtKB-KW"/>
</dbReference>
<dbReference type="EMBL" id="MU167212">
    <property type="protein sequence ID" value="KAG0151535.1"/>
    <property type="molecule type" value="Genomic_DNA"/>
</dbReference>
<evidence type="ECO:0000256" key="4">
    <source>
        <dbReference type="ARBA" id="ARBA00022771"/>
    </source>
</evidence>
<protein>
    <submittedName>
        <fullName evidence="8">Uncharacterized protein</fullName>
    </submittedName>
</protein>
<dbReference type="OrthoDB" id="60955at2759"/>
<evidence type="ECO:0000256" key="6">
    <source>
        <dbReference type="PROSITE-ProRule" id="PRU00221"/>
    </source>
</evidence>
<dbReference type="PROSITE" id="PS00678">
    <property type="entry name" value="WD_REPEATS_1"/>
    <property type="match status" value="1"/>
</dbReference>
<evidence type="ECO:0000256" key="5">
    <source>
        <dbReference type="ARBA" id="ARBA00022833"/>
    </source>
</evidence>
<evidence type="ECO:0000313" key="8">
    <source>
        <dbReference type="EMBL" id="KAG0151535.1"/>
    </source>
</evidence>
<keyword evidence="9" id="KW-1185">Reference proteome</keyword>
<evidence type="ECO:0000256" key="3">
    <source>
        <dbReference type="ARBA" id="ARBA00022737"/>
    </source>
</evidence>
<dbReference type="GO" id="GO:0005829">
    <property type="term" value="C:cytosol"/>
    <property type="evidence" value="ECO:0007669"/>
    <property type="project" value="TreeGrafter"/>
</dbReference>
<dbReference type="GO" id="GO:1904263">
    <property type="term" value="P:positive regulation of TORC1 signaling"/>
    <property type="evidence" value="ECO:0007669"/>
    <property type="project" value="TreeGrafter"/>
</dbReference>
<dbReference type="GO" id="GO:0005774">
    <property type="term" value="C:vacuolar membrane"/>
    <property type="evidence" value="ECO:0007669"/>
    <property type="project" value="TreeGrafter"/>
</dbReference>
<gene>
    <name evidence="8" type="ORF">CROQUDRAFT_650942</name>
</gene>
<feature type="repeat" description="WD" evidence="6">
    <location>
        <begin position="256"/>
        <end position="296"/>
    </location>
</feature>
<feature type="compositionally biased region" description="Low complexity" evidence="7">
    <location>
        <begin position="44"/>
        <end position="55"/>
    </location>
</feature>
<evidence type="ECO:0000256" key="7">
    <source>
        <dbReference type="SAM" id="MobiDB-lite"/>
    </source>
</evidence>
<dbReference type="Gene3D" id="2.130.10.10">
    <property type="entry name" value="YVTN repeat-like/Quinoprotein amine dehydrogenase"/>
    <property type="match status" value="2"/>
</dbReference>
<dbReference type="Pfam" id="PF00400">
    <property type="entry name" value="WD40"/>
    <property type="match status" value="1"/>
</dbReference>
<dbReference type="SMART" id="SM00320">
    <property type="entry name" value="WD40"/>
    <property type="match status" value="5"/>
</dbReference>
<comment type="caution">
    <text evidence="8">The sequence shown here is derived from an EMBL/GenBank/DDBJ whole genome shotgun (WGS) entry which is preliminary data.</text>
</comment>
<dbReference type="InterPro" id="IPR019775">
    <property type="entry name" value="WD40_repeat_CS"/>
</dbReference>
<keyword evidence="5" id="KW-0862">Zinc</keyword>
<keyword evidence="4" id="KW-0863">Zinc-finger</keyword>
<proteinExistence type="predicted"/>
<evidence type="ECO:0000256" key="1">
    <source>
        <dbReference type="ARBA" id="ARBA00022574"/>
    </source>
</evidence>
<feature type="repeat" description="WD" evidence="6">
    <location>
        <begin position="161"/>
        <end position="203"/>
    </location>
</feature>
<reference evidence="8" key="1">
    <citation type="submission" date="2013-11" db="EMBL/GenBank/DDBJ databases">
        <title>Genome sequence of the fusiform rust pathogen reveals effectors for host alternation and coevolution with pine.</title>
        <authorList>
            <consortium name="DOE Joint Genome Institute"/>
            <person name="Smith K."/>
            <person name="Pendleton A."/>
            <person name="Kubisiak T."/>
            <person name="Anderson C."/>
            <person name="Salamov A."/>
            <person name="Aerts A."/>
            <person name="Riley R."/>
            <person name="Clum A."/>
            <person name="Lindquist E."/>
            <person name="Ence D."/>
            <person name="Campbell M."/>
            <person name="Kronenberg Z."/>
            <person name="Feau N."/>
            <person name="Dhillon B."/>
            <person name="Hamelin R."/>
            <person name="Burleigh J."/>
            <person name="Smith J."/>
            <person name="Yandell M."/>
            <person name="Nelson C."/>
            <person name="Grigoriev I."/>
            <person name="Davis J."/>
        </authorList>
    </citation>
    <scope>NUCLEOTIDE SEQUENCE</scope>
    <source>
        <strain evidence="8">G11</strain>
    </source>
</reference>
<dbReference type="InterPro" id="IPR037590">
    <property type="entry name" value="WDR24"/>
</dbReference>
<dbReference type="PROSITE" id="PS50082">
    <property type="entry name" value="WD_REPEATS_2"/>
    <property type="match status" value="2"/>
</dbReference>
<dbReference type="GO" id="GO:0061700">
    <property type="term" value="C:GATOR2 complex"/>
    <property type="evidence" value="ECO:0007669"/>
    <property type="project" value="TreeGrafter"/>
</dbReference>
<dbReference type="AlphaFoldDB" id="A0A9P6NY27"/>
<keyword evidence="2" id="KW-0479">Metal-binding</keyword>
<dbReference type="GO" id="GO:0016239">
    <property type="term" value="P:positive regulation of macroautophagy"/>
    <property type="evidence" value="ECO:0007669"/>
    <property type="project" value="TreeGrafter"/>
</dbReference>
<keyword evidence="1 6" id="KW-0853">WD repeat</keyword>
<sequence length="707" mass="78094">MTFDRKSKYSPPSQSTRHLLYSTSHSPSHSVQSPTTTLTLTHDSPSPASTSPSFPRHLYHHPPFASKPPFPIIALALSPPTNGPSHVRTLALAARGELKIVELHHHHQNLQERQALKLNAFGVADLTWGYSATQNTLLGGSNNGSILGWDQSSAGKLRRWDHAHGRAINKVVVAGPAGQWIVSGGQDGFVKVWDLRDRGQQKAQLVMTTHSDPIRQLRFHPHRTAQPFNLLSLTDSGTLTHFDLRYTSTKSCVARRVAHTTPGTGLDWSDEGLIATASSEGIVKVWNFEGNNLSTTARSTIVVGRPIRYAVWRPGFPFMLAVTPSAPMSDPAVVIDQGSGSSFGSTTTSTITNTTEEVGIGGRNSELLVWDIRRERVPELVIKGRDGPASGIVWLSADAMLTSHKRAGTVVIHDLSQVQERYADTLPFQALAVCPRTGSICFSNRSDDLTAVMVNGMETNIGLPPAFEFLALNYRFQGNSFEEVCTHNAKISSQAKLPKLVEIWRSFQLWFGSSNQIRDGDEKFLTIRMRDELWSLVKNSGNVQLNFNIAASIFCLLNIEHECLYMWTSNYLKLIKRFNNLIVISCEIKKQFPTRESEEVSLRILRQNLACGACGRSLESLGRKMGRRCGGCLKSYMICSLCHRVVKGEPFRFCGPCGHGIHAACLAHLEVGQRECVSGCGHSDCLMWDGVLRMDLDKKFSQGVVLK</sequence>
<organism evidence="8 9">
    <name type="scientific">Cronartium quercuum f. sp. fusiforme G11</name>
    <dbReference type="NCBI Taxonomy" id="708437"/>
    <lineage>
        <taxon>Eukaryota</taxon>
        <taxon>Fungi</taxon>
        <taxon>Dikarya</taxon>
        <taxon>Basidiomycota</taxon>
        <taxon>Pucciniomycotina</taxon>
        <taxon>Pucciniomycetes</taxon>
        <taxon>Pucciniales</taxon>
        <taxon>Coleosporiaceae</taxon>
        <taxon>Cronartium</taxon>
    </lineage>
</organism>
<evidence type="ECO:0000313" key="9">
    <source>
        <dbReference type="Proteomes" id="UP000886653"/>
    </source>
</evidence>
<evidence type="ECO:0000256" key="2">
    <source>
        <dbReference type="ARBA" id="ARBA00022723"/>
    </source>
</evidence>
<feature type="region of interest" description="Disordered" evidence="7">
    <location>
        <begin position="1"/>
        <end position="60"/>
    </location>
</feature>
<name>A0A9P6NY27_9BASI</name>
<dbReference type="SUPFAM" id="SSF50978">
    <property type="entry name" value="WD40 repeat-like"/>
    <property type="match status" value="1"/>
</dbReference>